<organism evidence="1 2">
    <name type="scientific">Vibrio genomosp. F10 str. ZF-129</name>
    <dbReference type="NCBI Taxonomy" id="1187848"/>
    <lineage>
        <taxon>Bacteria</taxon>
        <taxon>Pseudomonadati</taxon>
        <taxon>Pseudomonadota</taxon>
        <taxon>Gammaproteobacteria</taxon>
        <taxon>Vibrionales</taxon>
        <taxon>Vibrionaceae</taxon>
        <taxon>Vibrio</taxon>
    </lineage>
</organism>
<dbReference type="RefSeq" id="WP_017040420.1">
    <property type="nucleotide sequence ID" value="NZ_AJYQ02000119.1"/>
</dbReference>
<dbReference type="InterPro" id="IPR021806">
    <property type="entry name" value="DUF3379"/>
</dbReference>
<evidence type="ECO:0000313" key="2">
    <source>
        <dbReference type="Proteomes" id="UP000094741"/>
    </source>
</evidence>
<sequence length="241" mass="26725">MDDLEFRRHVMSDPKQRDHDIIDAINSNEANAKFLDDALDLDSKILKAMNVDVPEDLADKILFSQPDEEPNVIRPNFVKRSMAMAASVAFAFGLLAGQLNWGNLLVSPAQASLAETAVKHVIDERDFISPLDERVGLFQINAKMQPFKMKFESDFPYHVYYLNHCGFGDSNALHMVFEGEHGKVTLFITNISQADRKVFDQKGMTGVVEPLANASLIVVGEEGENVAKIAEKLASSVISSL</sequence>
<dbReference type="STRING" id="1187848.A1QO_12460"/>
<gene>
    <name evidence="1" type="ORF">A1QO_12460</name>
</gene>
<proteinExistence type="predicted"/>
<reference evidence="1 2" key="1">
    <citation type="journal article" date="2012" name="Science">
        <title>Ecological populations of bacteria act as socially cohesive units of antibiotic production and resistance.</title>
        <authorList>
            <person name="Cordero O.X."/>
            <person name="Wildschutte H."/>
            <person name="Kirkup B."/>
            <person name="Proehl S."/>
            <person name="Ngo L."/>
            <person name="Hussain F."/>
            <person name="Le Roux F."/>
            <person name="Mincer T."/>
            <person name="Polz M.F."/>
        </authorList>
    </citation>
    <scope>NUCLEOTIDE SEQUENCE [LARGE SCALE GENOMIC DNA]</scope>
    <source>
        <strain evidence="1 2">ZF-129</strain>
    </source>
</reference>
<comment type="caution">
    <text evidence="1">The sequence shown here is derived from an EMBL/GenBank/DDBJ whole genome shotgun (WGS) entry which is preliminary data.</text>
</comment>
<name>A0A1E5BC51_9VIBR</name>
<protein>
    <submittedName>
        <fullName evidence="1">Chemotaxis protein</fullName>
    </submittedName>
</protein>
<dbReference type="Pfam" id="PF11859">
    <property type="entry name" value="DUF3379"/>
    <property type="match status" value="1"/>
</dbReference>
<dbReference type="OrthoDB" id="6195578at2"/>
<dbReference type="Proteomes" id="UP000094741">
    <property type="component" value="Unassembled WGS sequence"/>
</dbReference>
<accession>A0A1E5BC51</accession>
<dbReference type="eggNOG" id="COG5662">
    <property type="taxonomic scope" value="Bacteria"/>
</dbReference>
<dbReference type="AlphaFoldDB" id="A0A1E5BC51"/>
<evidence type="ECO:0000313" key="1">
    <source>
        <dbReference type="EMBL" id="OEE31944.1"/>
    </source>
</evidence>
<dbReference type="EMBL" id="AJYQ02000119">
    <property type="protein sequence ID" value="OEE31944.1"/>
    <property type="molecule type" value="Genomic_DNA"/>
</dbReference>